<evidence type="ECO:0000313" key="3">
    <source>
        <dbReference type="Proteomes" id="UP001165667"/>
    </source>
</evidence>
<comment type="caution">
    <text evidence="2">The sequence shown here is derived from an EMBL/GenBank/DDBJ whole genome shotgun (WGS) entry which is preliminary data.</text>
</comment>
<protein>
    <submittedName>
        <fullName evidence="2">Uncharacterized protein</fullName>
    </submittedName>
</protein>
<sequence>MNHPALRLGTAAATRGLGRIGEGTARLLHTARWHVRLDIRPTLQPFQAGNLIPLLGDDATQSRNLTEQIHHQSFQLGRGQRRDAGRVRHATRESDHPQAA</sequence>
<evidence type="ECO:0000256" key="1">
    <source>
        <dbReference type="SAM" id="MobiDB-lite"/>
    </source>
</evidence>
<accession>A0AA41Z418</accession>
<keyword evidence="3" id="KW-1185">Reference proteome</keyword>
<reference evidence="2" key="1">
    <citation type="submission" date="2022-05" db="EMBL/GenBank/DDBJ databases">
        <authorList>
            <person name="Pankratov T."/>
        </authorList>
    </citation>
    <scope>NUCLEOTIDE SEQUENCE</scope>
    <source>
        <strain evidence="2">BP6-180914</strain>
    </source>
</reference>
<feature type="compositionally biased region" description="Basic and acidic residues" evidence="1">
    <location>
        <begin position="80"/>
        <end position="100"/>
    </location>
</feature>
<feature type="region of interest" description="Disordered" evidence="1">
    <location>
        <begin position="71"/>
        <end position="100"/>
    </location>
</feature>
<dbReference type="RefSeq" id="WP_282589684.1">
    <property type="nucleotide sequence ID" value="NZ_JAMOIM010000181.1"/>
</dbReference>
<organism evidence="2 3">
    <name type="scientific">Lichenifustis flavocetrariae</name>
    <dbReference type="NCBI Taxonomy" id="2949735"/>
    <lineage>
        <taxon>Bacteria</taxon>
        <taxon>Pseudomonadati</taxon>
        <taxon>Pseudomonadota</taxon>
        <taxon>Alphaproteobacteria</taxon>
        <taxon>Hyphomicrobiales</taxon>
        <taxon>Lichenihabitantaceae</taxon>
        <taxon>Lichenifustis</taxon>
    </lineage>
</organism>
<name>A0AA41Z418_9HYPH</name>
<evidence type="ECO:0000313" key="2">
    <source>
        <dbReference type="EMBL" id="MCW6513314.1"/>
    </source>
</evidence>
<dbReference type="AlphaFoldDB" id="A0AA41Z418"/>
<proteinExistence type="predicted"/>
<dbReference type="EMBL" id="JAMOIM010000181">
    <property type="protein sequence ID" value="MCW6513314.1"/>
    <property type="molecule type" value="Genomic_DNA"/>
</dbReference>
<dbReference type="Proteomes" id="UP001165667">
    <property type="component" value="Unassembled WGS sequence"/>
</dbReference>
<gene>
    <name evidence="2" type="ORF">M8523_36440</name>
</gene>